<dbReference type="EMBL" id="BAABFN010000022">
    <property type="protein sequence ID" value="GAA4320156.1"/>
    <property type="molecule type" value="Genomic_DNA"/>
</dbReference>
<keyword evidence="1" id="KW-0732">Signal</keyword>
<dbReference type="InterPro" id="IPR055557">
    <property type="entry name" value="DUF7133"/>
</dbReference>
<dbReference type="PANTHER" id="PTHR33546:SF1">
    <property type="entry name" value="LARGE, MULTIFUNCTIONAL SECRETED PROTEIN"/>
    <property type="match status" value="1"/>
</dbReference>
<dbReference type="RefSeq" id="WP_344981656.1">
    <property type="nucleotide sequence ID" value="NZ_BAABFN010000022.1"/>
</dbReference>
<organism evidence="3 4">
    <name type="scientific">Compostibacter hankyongensis</name>
    <dbReference type="NCBI Taxonomy" id="1007089"/>
    <lineage>
        <taxon>Bacteria</taxon>
        <taxon>Pseudomonadati</taxon>
        <taxon>Bacteroidota</taxon>
        <taxon>Chitinophagia</taxon>
        <taxon>Chitinophagales</taxon>
        <taxon>Chitinophagaceae</taxon>
        <taxon>Compostibacter</taxon>
    </lineage>
</organism>
<dbReference type="Gene3D" id="2.120.10.30">
    <property type="entry name" value="TolB, C-terminal domain"/>
    <property type="match status" value="1"/>
</dbReference>
<name>A0ABP8G9L4_9BACT</name>
<dbReference type="PANTHER" id="PTHR33546">
    <property type="entry name" value="LARGE, MULTIFUNCTIONAL SECRETED PROTEIN-RELATED"/>
    <property type="match status" value="1"/>
</dbReference>
<evidence type="ECO:0000256" key="1">
    <source>
        <dbReference type="SAM" id="SignalP"/>
    </source>
</evidence>
<dbReference type="Pfam" id="PF23500">
    <property type="entry name" value="DUF7133"/>
    <property type="match status" value="1"/>
</dbReference>
<feature type="domain" description="DUF7133" evidence="2">
    <location>
        <begin position="74"/>
        <end position="226"/>
    </location>
</feature>
<feature type="signal peptide" evidence="1">
    <location>
        <begin position="1"/>
        <end position="24"/>
    </location>
</feature>
<sequence length="500" mass="54851">MKPLFICIALIAGMLLTCCKPATQQGPSYRVESIALPPGLGGQVGGLDFLPDGRLAACFSSGEVMFYDPRKKTWQLFATGLHDPLGILAEDSSSILVMQRPELTRLKDSDGDGQADLYETVTDDFGISGNYHEFAYGPVKDSKGNLFIALNSSSPNGGVMKTVRGPLNSLTMDHPKQMFSPVPYRGWIMEYTPGGKLLPYASGFRSPNGIGFDPEGNLFATDNQGDWVPTSALYQIQKGKFYGHPASLAWEKGWDKGNPLKLSPAYLDSLRARPAVLFPHGIMANSPTQPLADNTGGKFGPFSGQLFVGEMNQARILRVMPEQIDGQWQGACIPFFDGHGLHKGNNRLAFAPDGSLWVGQNNHGWAGDTGIQRIVFTGTAPMNILRMHLVPKGFVLSFTRPLDRAAADSAAHYQMRHYRYHYSSKYGSAQFDVDTIPVTGIRLSRDRKKVMLTLDSIIPDMVYELTLTGIRSESGIPLSDSLICYTVNRTNPEKNDPDNF</sequence>
<dbReference type="InterPro" id="IPR011042">
    <property type="entry name" value="6-blade_b-propeller_TolB-like"/>
</dbReference>
<accession>A0ABP8G9L4</accession>
<evidence type="ECO:0000313" key="4">
    <source>
        <dbReference type="Proteomes" id="UP001501207"/>
    </source>
</evidence>
<gene>
    <name evidence="3" type="ORF">GCM10023143_34130</name>
</gene>
<dbReference type="SUPFAM" id="SSF50952">
    <property type="entry name" value="Soluble quinoprotein glucose dehydrogenase"/>
    <property type="match status" value="1"/>
</dbReference>
<comment type="caution">
    <text evidence="3">The sequence shown here is derived from an EMBL/GenBank/DDBJ whole genome shotgun (WGS) entry which is preliminary data.</text>
</comment>
<protein>
    <recommendedName>
        <fullName evidence="2">DUF7133 domain-containing protein</fullName>
    </recommendedName>
</protein>
<dbReference type="InterPro" id="IPR011041">
    <property type="entry name" value="Quinoprot_gluc/sorb_DH_b-prop"/>
</dbReference>
<proteinExistence type="predicted"/>
<reference evidence="4" key="1">
    <citation type="journal article" date="2019" name="Int. J. Syst. Evol. Microbiol.">
        <title>The Global Catalogue of Microorganisms (GCM) 10K type strain sequencing project: providing services to taxonomists for standard genome sequencing and annotation.</title>
        <authorList>
            <consortium name="The Broad Institute Genomics Platform"/>
            <consortium name="The Broad Institute Genome Sequencing Center for Infectious Disease"/>
            <person name="Wu L."/>
            <person name="Ma J."/>
        </authorList>
    </citation>
    <scope>NUCLEOTIDE SEQUENCE [LARGE SCALE GENOMIC DNA]</scope>
    <source>
        <strain evidence="4">JCM 17664</strain>
    </source>
</reference>
<dbReference type="Proteomes" id="UP001501207">
    <property type="component" value="Unassembled WGS sequence"/>
</dbReference>
<evidence type="ECO:0000313" key="3">
    <source>
        <dbReference type="EMBL" id="GAA4320156.1"/>
    </source>
</evidence>
<feature type="chain" id="PRO_5045240190" description="DUF7133 domain-containing protein" evidence="1">
    <location>
        <begin position="25"/>
        <end position="500"/>
    </location>
</feature>
<evidence type="ECO:0000259" key="2">
    <source>
        <dbReference type="Pfam" id="PF23500"/>
    </source>
</evidence>
<keyword evidence="4" id="KW-1185">Reference proteome</keyword>